<keyword evidence="2" id="KW-0067">ATP-binding</keyword>
<keyword evidence="5" id="KW-0804">Transcription</keyword>
<evidence type="ECO:0000313" key="7">
    <source>
        <dbReference type="EMBL" id="SBW26892.1"/>
    </source>
</evidence>
<dbReference type="PROSITE" id="PS50045">
    <property type="entry name" value="SIGMA54_INTERACT_4"/>
    <property type="match status" value="1"/>
</dbReference>
<keyword evidence="8" id="KW-1185">Reference proteome</keyword>
<evidence type="ECO:0000256" key="2">
    <source>
        <dbReference type="ARBA" id="ARBA00022840"/>
    </source>
</evidence>
<dbReference type="InterPro" id="IPR029016">
    <property type="entry name" value="GAF-like_dom_sf"/>
</dbReference>
<dbReference type="Pfam" id="PF25601">
    <property type="entry name" value="AAA_lid_14"/>
    <property type="match status" value="1"/>
</dbReference>
<dbReference type="Gene3D" id="3.30.450.40">
    <property type="match status" value="1"/>
</dbReference>
<evidence type="ECO:0000256" key="4">
    <source>
        <dbReference type="ARBA" id="ARBA00023125"/>
    </source>
</evidence>
<dbReference type="AlphaFoldDB" id="A0A1C3PAR1"/>
<dbReference type="Proteomes" id="UP000199013">
    <property type="component" value="Unassembled WGS sequence"/>
</dbReference>
<keyword evidence="3" id="KW-0805">Transcription regulation</keyword>
<dbReference type="Gene3D" id="3.40.50.300">
    <property type="entry name" value="P-loop containing nucleotide triphosphate hydrolases"/>
    <property type="match status" value="1"/>
</dbReference>
<feature type="domain" description="Sigma-54 factor interaction" evidence="6">
    <location>
        <begin position="463"/>
        <end position="524"/>
    </location>
</feature>
<dbReference type="Pfam" id="PF01590">
    <property type="entry name" value="GAF"/>
    <property type="match status" value="1"/>
</dbReference>
<protein>
    <submittedName>
        <fullName evidence="7">Fis family transcriptional regulator</fullName>
    </submittedName>
</protein>
<proteinExistence type="predicted"/>
<dbReference type="Pfam" id="PF02954">
    <property type="entry name" value="HTH_8"/>
    <property type="match status" value="1"/>
</dbReference>
<dbReference type="GO" id="GO:0006355">
    <property type="term" value="P:regulation of DNA-templated transcription"/>
    <property type="evidence" value="ECO:0007669"/>
    <property type="project" value="InterPro"/>
</dbReference>
<accession>A0A1C3PAR1</accession>
<dbReference type="Gene3D" id="1.10.10.60">
    <property type="entry name" value="Homeodomain-like"/>
    <property type="match status" value="1"/>
</dbReference>
<dbReference type="PANTHER" id="PTHR32071:SF122">
    <property type="entry name" value="SIGMA FACTOR"/>
    <property type="match status" value="1"/>
</dbReference>
<dbReference type="InterPro" id="IPR058031">
    <property type="entry name" value="AAA_lid_NorR"/>
</dbReference>
<dbReference type="GO" id="GO:0005524">
    <property type="term" value="F:ATP binding"/>
    <property type="evidence" value="ECO:0007669"/>
    <property type="project" value="UniProtKB-KW"/>
</dbReference>
<dbReference type="InterPro" id="IPR009057">
    <property type="entry name" value="Homeodomain-like_sf"/>
</dbReference>
<dbReference type="InterPro" id="IPR002078">
    <property type="entry name" value="Sigma_54_int"/>
</dbReference>
<evidence type="ECO:0000256" key="3">
    <source>
        <dbReference type="ARBA" id="ARBA00023015"/>
    </source>
</evidence>
<sequence>MADRNPIDQSWIASERERFLSHAVERDIHVRRMIRASWFRSRESNVDINRICVPYVAERDLETPLERSSGAILTKLHEQLQDESVSIILTDRTGLVLDRRCSGTAIADSLDRVQLAPGFTYAEQFAGTNGIGTTLSSGAATLVAGREHYTTALGQFACAGAPIRHPTSRKVVGVLDLTSWSATSGPLLMALATASAAQIENELRAQTGLREIALFEDYLAACRQAPGPVLALNGDVVMTNEHLRAVLDSAEQQALANYAADTLSSMHRPAQRTVDLPGGRIAHLKCTPISSEAGPAGGVFRIRLGAASERSRRAAPGSAGRPPLVFPGLVGSAAAWVRSVAQINSCYEAGEMLAVRGEPGTGKRAILRAVHTLHQPARSFRLVDPPCGNDDQWLAELAESLRAPGGMVVLVHAEQLTEETSAAVGELLAELAESTDAERRVRLAITVATGDVTEPLAALFPRSIEVPPLRYHTEDIAELVPYLLERLSGGSRLTVSAATMSQLARAPWPGNIEQLRGVLKRIVKVRHSGVIEVSDLPPEGLAAVRRVLSPLESLERDAIVTALLDNDENPTRAAAAVGMSRATIYRKLRQYGITLPLHA</sequence>
<dbReference type="SUPFAM" id="SSF46689">
    <property type="entry name" value="Homeodomain-like"/>
    <property type="match status" value="1"/>
</dbReference>
<dbReference type="PANTHER" id="PTHR32071">
    <property type="entry name" value="TRANSCRIPTIONAL REGULATORY PROTEIN"/>
    <property type="match status" value="1"/>
</dbReference>
<dbReference type="PRINTS" id="PR01590">
    <property type="entry name" value="HTHFIS"/>
</dbReference>
<dbReference type="SUPFAM" id="SSF52540">
    <property type="entry name" value="P-loop containing nucleoside triphosphate hydrolases"/>
    <property type="match status" value="1"/>
</dbReference>
<dbReference type="InterPro" id="IPR002197">
    <property type="entry name" value="HTH_Fis"/>
</dbReference>
<dbReference type="Gene3D" id="1.10.8.60">
    <property type="match status" value="1"/>
</dbReference>
<reference evidence="8" key="1">
    <citation type="submission" date="2016-02" db="EMBL/GenBank/DDBJ databases">
        <authorList>
            <person name="Wibberg D."/>
        </authorList>
    </citation>
    <scope>NUCLEOTIDE SEQUENCE [LARGE SCALE GENOMIC DNA]</scope>
</reference>
<evidence type="ECO:0000259" key="6">
    <source>
        <dbReference type="PROSITE" id="PS50045"/>
    </source>
</evidence>
<keyword evidence="1" id="KW-0547">Nucleotide-binding</keyword>
<organism evidence="7 8">
    <name type="scientific">Candidatus Protofrankia californiensis</name>
    <dbReference type="NCBI Taxonomy" id="1839754"/>
    <lineage>
        <taxon>Bacteria</taxon>
        <taxon>Bacillati</taxon>
        <taxon>Actinomycetota</taxon>
        <taxon>Actinomycetes</taxon>
        <taxon>Frankiales</taxon>
        <taxon>Frankiaceae</taxon>
        <taxon>Protofrankia</taxon>
    </lineage>
</organism>
<dbReference type="EMBL" id="FLUV01002134">
    <property type="protein sequence ID" value="SBW26892.1"/>
    <property type="molecule type" value="Genomic_DNA"/>
</dbReference>
<evidence type="ECO:0000256" key="5">
    <source>
        <dbReference type="ARBA" id="ARBA00023163"/>
    </source>
</evidence>
<evidence type="ECO:0000256" key="1">
    <source>
        <dbReference type="ARBA" id="ARBA00022741"/>
    </source>
</evidence>
<dbReference type="InterPro" id="IPR003018">
    <property type="entry name" value="GAF"/>
</dbReference>
<keyword evidence="4" id="KW-0238">DNA-binding</keyword>
<gene>
    <name evidence="7" type="ORF">FDG2_5085</name>
</gene>
<dbReference type="GO" id="GO:0043565">
    <property type="term" value="F:sequence-specific DNA binding"/>
    <property type="evidence" value="ECO:0007669"/>
    <property type="project" value="InterPro"/>
</dbReference>
<evidence type="ECO:0000313" key="8">
    <source>
        <dbReference type="Proteomes" id="UP000199013"/>
    </source>
</evidence>
<dbReference type="InterPro" id="IPR027417">
    <property type="entry name" value="P-loop_NTPase"/>
</dbReference>
<name>A0A1C3PAR1_9ACTN</name>